<comment type="caution">
    <text evidence="2">The sequence shown here is derived from an EMBL/GenBank/DDBJ whole genome shotgun (WGS) entry which is preliminary data.</text>
</comment>
<gene>
    <name evidence="2" type="ORF">GCM10010411_13180</name>
</gene>
<accession>A0ABN3PG27</accession>
<name>A0ABN3PG27_9ACTN</name>
<dbReference type="Proteomes" id="UP001501509">
    <property type="component" value="Unassembled WGS sequence"/>
</dbReference>
<reference evidence="2 3" key="1">
    <citation type="journal article" date="2019" name="Int. J. Syst. Evol. Microbiol.">
        <title>The Global Catalogue of Microorganisms (GCM) 10K type strain sequencing project: providing services to taxonomists for standard genome sequencing and annotation.</title>
        <authorList>
            <consortium name="The Broad Institute Genomics Platform"/>
            <consortium name="The Broad Institute Genome Sequencing Center for Infectious Disease"/>
            <person name="Wu L."/>
            <person name="Ma J."/>
        </authorList>
    </citation>
    <scope>NUCLEOTIDE SEQUENCE [LARGE SCALE GENOMIC DNA]</scope>
    <source>
        <strain evidence="2 3">JCM 6833</strain>
    </source>
</reference>
<keyword evidence="3" id="KW-1185">Reference proteome</keyword>
<sequence>MSRAPAQPYPVGSIGPRVDHARQVHGRLDGQVTGHEIQHGQAPLPRVGRGGTPGPVADLDSFGQDKYIVAVRRFPIRLAQLRKTV</sequence>
<evidence type="ECO:0000313" key="2">
    <source>
        <dbReference type="EMBL" id="GAA2581843.1"/>
    </source>
</evidence>
<feature type="region of interest" description="Disordered" evidence="1">
    <location>
        <begin position="1"/>
        <end position="20"/>
    </location>
</feature>
<evidence type="ECO:0000313" key="3">
    <source>
        <dbReference type="Proteomes" id="UP001501509"/>
    </source>
</evidence>
<evidence type="ECO:0000256" key="1">
    <source>
        <dbReference type="SAM" id="MobiDB-lite"/>
    </source>
</evidence>
<protein>
    <submittedName>
        <fullName evidence="2">Uncharacterized protein</fullName>
    </submittedName>
</protein>
<proteinExistence type="predicted"/>
<organism evidence="2 3">
    <name type="scientific">Actinomadura fulvescens</name>
    <dbReference type="NCBI Taxonomy" id="46160"/>
    <lineage>
        <taxon>Bacteria</taxon>
        <taxon>Bacillati</taxon>
        <taxon>Actinomycetota</taxon>
        <taxon>Actinomycetes</taxon>
        <taxon>Streptosporangiales</taxon>
        <taxon>Thermomonosporaceae</taxon>
        <taxon>Actinomadura</taxon>
    </lineage>
</organism>
<dbReference type="EMBL" id="BAAATD010000001">
    <property type="protein sequence ID" value="GAA2581843.1"/>
    <property type="molecule type" value="Genomic_DNA"/>
</dbReference>